<keyword evidence="8 11" id="KW-0560">Oxidoreductase</keyword>
<keyword evidence="6" id="KW-0732">Signal</keyword>
<evidence type="ECO:0000256" key="10">
    <source>
        <dbReference type="ARBA" id="ARBA00023014"/>
    </source>
</evidence>
<dbReference type="PROSITE" id="PS51669">
    <property type="entry name" value="4FE4S_MOW_BIS_MGD"/>
    <property type="match status" value="1"/>
</dbReference>
<dbReference type="EC" id="1.17.2.3" evidence="11"/>
<reference evidence="11" key="3">
    <citation type="submission" date="2022-06" db="EMBL/GenBank/DDBJ databases">
        <title>Resources to Facilitate Use of the Altered Schaedler Flora (ASF) Mouse Model to Study Microbiome Function.</title>
        <authorList>
            <person name="Proctor A."/>
            <person name="Parvinroo S."/>
            <person name="Richie T."/>
            <person name="Jia X."/>
            <person name="Lee S.T.M."/>
            <person name="Karp P.D."/>
            <person name="Paley S."/>
            <person name="Kostic A.D."/>
            <person name="Pierre J.F."/>
            <person name="Wannemuehler M.J."/>
            <person name="Phillips G.J."/>
        </authorList>
    </citation>
    <scope>NUCLEOTIDE SEQUENCE</scope>
    <source>
        <strain evidence="11">ASF457</strain>
    </source>
</reference>
<evidence type="ECO:0000256" key="6">
    <source>
        <dbReference type="ARBA" id="ARBA00022729"/>
    </source>
</evidence>
<evidence type="ECO:0000256" key="8">
    <source>
        <dbReference type="ARBA" id="ARBA00023002"/>
    </source>
</evidence>
<dbReference type="SMART" id="SM00926">
    <property type="entry name" value="Molybdop_Fe4S4"/>
    <property type="match status" value="1"/>
</dbReference>
<dbReference type="Pfam" id="PF04879">
    <property type="entry name" value="Molybdop_Fe4S4"/>
    <property type="match status" value="1"/>
</dbReference>
<dbReference type="SUPFAM" id="SSF53706">
    <property type="entry name" value="Formate dehydrogenase/DMSO reductase, domains 1-3"/>
    <property type="match status" value="1"/>
</dbReference>
<dbReference type="GO" id="GO:0030313">
    <property type="term" value="C:cell envelope"/>
    <property type="evidence" value="ECO:0007669"/>
    <property type="project" value="UniProtKB-SubCell"/>
</dbReference>
<dbReference type="GO" id="GO:0008863">
    <property type="term" value="F:formate dehydrogenase (NAD+) activity"/>
    <property type="evidence" value="ECO:0007669"/>
    <property type="project" value="InterPro"/>
</dbReference>
<dbReference type="EMBL" id="CP097562">
    <property type="protein sequence ID" value="USF24641.1"/>
    <property type="molecule type" value="Genomic_DNA"/>
</dbReference>
<keyword evidence="9" id="KW-0408">Iron</keyword>
<dbReference type="SUPFAM" id="SSF50692">
    <property type="entry name" value="ADC-like"/>
    <property type="match status" value="1"/>
</dbReference>
<reference evidence="11" key="2">
    <citation type="submission" date="2022-05" db="EMBL/GenBank/DDBJ databases">
        <authorList>
            <person name="Proctor A.L."/>
            <person name="Phillips G.J."/>
            <person name="Wannemuehler M.J."/>
        </authorList>
    </citation>
    <scope>NUCLEOTIDE SEQUENCE</scope>
    <source>
        <strain evidence="11">ASF457</strain>
    </source>
</reference>
<dbReference type="GO" id="GO:0009055">
    <property type="term" value="F:electron transfer activity"/>
    <property type="evidence" value="ECO:0007669"/>
    <property type="project" value="InterPro"/>
</dbReference>
<dbReference type="InterPro" id="IPR009010">
    <property type="entry name" value="Asp_de-COase-like_dom_sf"/>
</dbReference>
<dbReference type="GO" id="GO:0047111">
    <property type="term" value="F:formate dehydrogenase (cytochrome-c-553) activity"/>
    <property type="evidence" value="ECO:0007669"/>
    <property type="project" value="UniProtKB-EC"/>
</dbReference>
<keyword evidence="10" id="KW-0411">Iron-sulfur</keyword>
<dbReference type="InterPro" id="IPR006443">
    <property type="entry name" value="Formate-DH-alph_fdnG"/>
</dbReference>
<evidence type="ECO:0000256" key="9">
    <source>
        <dbReference type="ARBA" id="ARBA00023004"/>
    </source>
</evidence>
<keyword evidence="7" id="KW-0574">Periplasm</keyword>
<evidence type="ECO:0000256" key="7">
    <source>
        <dbReference type="ARBA" id="ARBA00022764"/>
    </source>
</evidence>
<keyword evidence="5" id="KW-0479">Metal-binding</keyword>
<dbReference type="Gene3D" id="3.40.228.10">
    <property type="entry name" value="Dimethylsulfoxide Reductase, domain 2"/>
    <property type="match status" value="2"/>
</dbReference>
<dbReference type="InterPro" id="IPR006656">
    <property type="entry name" value="Mopterin_OxRdtase"/>
</dbReference>
<comment type="similarity">
    <text evidence="3">Belongs to the prokaryotic molybdopterin-containing oxidoreductase family.</text>
</comment>
<dbReference type="PANTHER" id="PTHR43598">
    <property type="entry name" value="TUNGSTEN-CONTAINING FORMYLMETHANOFURAN DEHYDROGENASE 2 SUBUNIT B"/>
    <property type="match status" value="1"/>
</dbReference>
<dbReference type="Pfam" id="PF00384">
    <property type="entry name" value="Molybdopterin"/>
    <property type="match status" value="1"/>
</dbReference>
<name>V2QAD8_9BACT</name>
<evidence type="ECO:0000256" key="4">
    <source>
        <dbReference type="ARBA" id="ARBA00022485"/>
    </source>
</evidence>
<evidence type="ECO:0000313" key="11">
    <source>
        <dbReference type="EMBL" id="USF24641.1"/>
    </source>
</evidence>
<comment type="subcellular location">
    <subcellularLocation>
        <location evidence="2">Cell envelope</location>
    </subcellularLocation>
</comment>
<keyword evidence="4" id="KW-0004">4Fe-4S</keyword>
<dbReference type="eggNOG" id="COG3383">
    <property type="taxonomic scope" value="Bacteria"/>
</dbReference>
<evidence type="ECO:0000256" key="3">
    <source>
        <dbReference type="ARBA" id="ARBA00010312"/>
    </source>
</evidence>
<dbReference type="InterPro" id="IPR006311">
    <property type="entry name" value="TAT_signal"/>
</dbReference>
<dbReference type="Gene3D" id="3.40.50.740">
    <property type="match status" value="1"/>
</dbReference>
<sequence>MFLNIYTAIRFSTFIEVKYAKHSFIQVILGGATLKVSRRTLLKTTAAGAGLSLAGFGFNIPSVKAAVKGFKLDDAQEYTSICTFCACGCGMVGYVKNGKMINLEGDSDHIVNEGGLCSKGASMSVIPNSENRNLTPKYRAPKSDKWVDISWDEALDKIASKIKQVRDDNWISQETENGKTYNVNRCDALSFVGGAQVHNEECYLIAKMTKMLGVAFLEHQARLCHSSTVPALSTAFGRGAMTNTWQDLKNAKVILIEGSNAAENHPMSAKWIMRAKDKGAVVIHVDPRYTRTSKLADIHAQIRPGTDIAFLGAIINYILETESYDKDYLLTHTNAAMLVSKDYDFNDGLFSGYNEATHSYDKKKWAYQLDANGKPVVDSLTHPDSVMMKMREFYKRYDLQTASNITGIPAEDIKKIAEVMINNRPGTVMYALGMTQHTVGVQNIRSFTVMQFLLGNVGKPGTGINALRGEPNVQGSTDFAVLFNYYPGYLNTPNHRQQTLYDWTQSSGTFRRKFMVNLMKSWFGENANAENDFCYPLLPKINAGQNYSIYRIFETALEKKMKFLYITGQNPLVTSPNLNIVQAGLENLEMLVCADPFETETSCFWQKREGVDPSTIDTEVILLPAASFLEKEGTLINSSRLVQWRYAGLKPLGDAKQDIEIIDLLFQKIREKYADSTEEKDKIFKLVKWDYPADNRSDSVLKEINGYNHKTGELLKSIGEIQADGSTSTGCWVYAGIYANGENQTLRKDFQTDPGNLGIFPRYAWTWPGNIHILYNRASCDKNGRPYDENNKLVWWDENAGRWTGYDVPDVPSAVDGPDTANGQKPFRMSGEGVGRIFGAVYADPEAQGSLPRDVSYTPGDGPFPEFYEPVESPTKNILHENVASNPCLIYPRVKGFQEIGDKKDFPYVLCTSAVSEHWCSGAYTRNVPWLNELVKETFIEMPVSLAEKLGVKNGEKVKVNSARGEVVVKAMVTNRIHTLNINGEECTVVWMPYNWGFKGLSSAASTNLLTIDAGDPNTWIQETKACLVNVVKAGA</sequence>
<evidence type="ECO:0000313" key="12">
    <source>
        <dbReference type="Proteomes" id="UP000017429"/>
    </source>
</evidence>
<dbReference type="Gene3D" id="2.40.40.20">
    <property type="match status" value="1"/>
</dbReference>
<dbReference type="Gene3D" id="3.30.200.210">
    <property type="match status" value="1"/>
</dbReference>
<protein>
    <submittedName>
        <fullName evidence="11">Formate dehydrogenase 2 subunit alpha (Cytochrome c-553)</fullName>
        <ecNumber evidence="11">1.17.2.3</ecNumber>
    </submittedName>
</protein>
<evidence type="ECO:0000256" key="2">
    <source>
        <dbReference type="ARBA" id="ARBA00004196"/>
    </source>
</evidence>
<dbReference type="CDD" id="cd02792">
    <property type="entry name" value="MopB_CT_Formate-Dh-Na-like"/>
    <property type="match status" value="1"/>
</dbReference>
<reference evidence="11" key="1">
    <citation type="journal article" date="2014" name="Genome Announc.">
        <title>Draft genome sequences of the altered schaedler flora, a defined bacterial community from gnotobiotic mice.</title>
        <authorList>
            <person name="Wannemuehler M.J."/>
            <person name="Overstreet A.M."/>
            <person name="Ward D.V."/>
            <person name="Phillips G.J."/>
        </authorList>
    </citation>
    <scope>NUCLEOTIDE SEQUENCE</scope>
    <source>
        <strain evidence="11">ASF457</strain>
    </source>
</reference>
<dbReference type="GO" id="GO:0009061">
    <property type="term" value="P:anaerobic respiration"/>
    <property type="evidence" value="ECO:0007669"/>
    <property type="project" value="TreeGrafter"/>
</dbReference>
<dbReference type="Pfam" id="PF01568">
    <property type="entry name" value="Molydop_binding"/>
    <property type="match status" value="1"/>
</dbReference>
<evidence type="ECO:0000256" key="5">
    <source>
        <dbReference type="ARBA" id="ARBA00022723"/>
    </source>
</evidence>
<proteinExistence type="inferred from homology"/>
<keyword evidence="12" id="KW-1185">Reference proteome</keyword>
<dbReference type="KEGG" id="msch:N508_001730"/>
<comment type="cofactor">
    <cofactor evidence="1">
        <name>[4Fe-4S] cluster</name>
        <dbReference type="ChEBI" id="CHEBI:49883"/>
    </cofactor>
</comment>
<dbReference type="Proteomes" id="UP000017429">
    <property type="component" value="Chromosome"/>
</dbReference>
<dbReference type="InterPro" id="IPR006657">
    <property type="entry name" value="MoPterin_dinucl-bd_dom"/>
</dbReference>
<organism evidence="11 12">
    <name type="scientific">Mucispirillum schaedleri ASF457</name>
    <dbReference type="NCBI Taxonomy" id="1379858"/>
    <lineage>
        <taxon>Bacteria</taxon>
        <taxon>Pseudomonadati</taxon>
        <taxon>Deferribacterota</taxon>
        <taxon>Deferribacteres</taxon>
        <taxon>Deferribacterales</taxon>
        <taxon>Mucispirillaceae</taxon>
        <taxon>Mucispirillum</taxon>
    </lineage>
</organism>
<dbReference type="AlphaFoldDB" id="V2QAD8"/>
<dbReference type="eggNOG" id="COG0243">
    <property type="taxonomic scope" value="Bacteria"/>
</dbReference>
<dbReference type="InterPro" id="IPR006963">
    <property type="entry name" value="Mopterin_OxRdtase_4Fe-4S_dom"/>
</dbReference>
<dbReference type="PANTHER" id="PTHR43598:SF1">
    <property type="entry name" value="FORMATE DEHYDROGENASE-O MAJOR SUBUNIT"/>
    <property type="match status" value="1"/>
</dbReference>
<gene>
    <name evidence="11" type="primary">fdnG-3</name>
    <name evidence="11" type="ORF">N508_001730</name>
</gene>
<dbReference type="PROSITE" id="PS51318">
    <property type="entry name" value="TAT"/>
    <property type="match status" value="1"/>
</dbReference>
<dbReference type="GO" id="GO:0030151">
    <property type="term" value="F:molybdenum ion binding"/>
    <property type="evidence" value="ECO:0007669"/>
    <property type="project" value="TreeGrafter"/>
</dbReference>
<accession>V2QAD8</accession>
<evidence type="ECO:0000256" key="1">
    <source>
        <dbReference type="ARBA" id="ARBA00001966"/>
    </source>
</evidence>
<dbReference type="NCBIfam" id="TIGR01553">
    <property type="entry name" value="formate-DH-alph"/>
    <property type="match status" value="1"/>
</dbReference>
<dbReference type="GO" id="GO:0051539">
    <property type="term" value="F:4 iron, 4 sulfur cluster binding"/>
    <property type="evidence" value="ECO:0007669"/>
    <property type="project" value="UniProtKB-KW"/>
</dbReference>
<dbReference type="GO" id="GO:0043546">
    <property type="term" value="F:molybdopterin cofactor binding"/>
    <property type="evidence" value="ECO:0007669"/>
    <property type="project" value="InterPro"/>
</dbReference>